<reference evidence="6" key="4">
    <citation type="submission" date="2025-09" db="UniProtKB">
        <authorList>
            <consortium name="Ensembl"/>
        </authorList>
    </citation>
    <scope>IDENTIFICATION</scope>
</reference>
<dbReference type="OMA" id="KNIANTW"/>
<evidence type="ECO:0000256" key="4">
    <source>
        <dbReference type="HAMAP-Rule" id="MF_03009"/>
    </source>
</evidence>
<evidence type="ECO:0000256" key="1">
    <source>
        <dbReference type="ARBA" id="ARBA00022490"/>
    </source>
</evidence>
<evidence type="ECO:0000313" key="7">
    <source>
        <dbReference type="Proteomes" id="UP000008144"/>
    </source>
</evidence>
<evidence type="ECO:0000256" key="3">
    <source>
        <dbReference type="ARBA" id="ARBA00022917"/>
    </source>
</evidence>
<feature type="region of interest" description="Disordered" evidence="5">
    <location>
        <begin position="201"/>
        <end position="223"/>
    </location>
</feature>
<keyword evidence="1 4" id="KW-0963">Cytoplasm</keyword>
<dbReference type="GO" id="GO:0003743">
    <property type="term" value="F:translation initiation factor activity"/>
    <property type="evidence" value="ECO:0007669"/>
    <property type="project" value="UniProtKB-UniRule"/>
</dbReference>
<accession>H2Y2U3</accession>
<dbReference type="STRING" id="7719.ENSCINP00000036228"/>
<keyword evidence="7" id="KW-1185">Reference proteome</keyword>
<feature type="compositionally biased region" description="Basic and acidic residues" evidence="5">
    <location>
        <begin position="19"/>
        <end position="28"/>
    </location>
</feature>
<dbReference type="FunCoup" id="H2Y2U3">
    <property type="interactions" value="459"/>
</dbReference>
<reference evidence="6" key="2">
    <citation type="journal article" date="2008" name="Genome Biol.">
        <title>Improved genome assembly and evidence-based global gene model set for the chordate Ciona intestinalis: new insight into intron and operon populations.</title>
        <authorList>
            <person name="Satou Y."/>
            <person name="Mineta K."/>
            <person name="Ogasawara M."/>
            <person name="Sasakura Y."/>
            <person name="Shoguchi E."/>
            <person name="Ueno K."/>
            <person name="Yamada L."/>
            <person name="Matsumoto J."/>
            <person name="Wasserscheid J."/>
            <person name="Dewar K."/>
            <person name="Wiley G.B."/>
            <person name="Macmil S.L."/>
            <person name="Roe B.A."/>
            <person name="Zeller R.W."/>
            <person name="Hastings K.E."/>
            <person name="Lemaire P."/>
            <person name="Lindquist E."/>
            <person name="Endo T."/>
            <person name="Hotta K."/>
            <person name="Inaba K."/>
        </authorList>
    </citation>
    <scope>NUCLEOTIDE SEQUENCE [LARGE SCALE GENOMIC DNA]</scope>
    <source>
        <strain evidence="6">wild type</strain>
    </source>
</reference>
<dbReference type="GO" id="GO:0005852">
    <property type="term" value="C:eukaryotic translation initiation factor 3 complex"/>
    <property type="evidence" value="ECO:0000318"/>
    <property type="project" value="GO_Central"/>
</dbReference>
<sequence>QLRSGFNMDDWDSENFEPADVKLNSDKWEGEDEEDVLKDNWDDEEEEKEKEEEKPKVEVKKGGKKYLQMKLKEKEEEKKREAERRRQEEEEKTPEEKMRDKLLAQKLAEESDMAMTKELFTKEETTETSVSFGDYNPRTKADFIEFAELIKTKLTSLEESPHYAFLVETLVNSCTVCLNHEEIKKISSSLNALASEKLKQERAKKGTKKTQKAKLGGGMKSTRNDAMEDFSSYNDFDDFM</sequence>
<dbReference type="Gene3D" id="1.10.246.60">
    <property type="entry name" value="Eukaryotic translation initiation factor 3 like domains"/>
    <property type="match status" value="1"/>
</dbReference>
<dbReference type="PANTHER" id="PTHR21681">
    <property type="entry name" value="EUKARYOTIC TRANSLATION INITIATION FACTOR 3 SUBUNIT J"/>
    <property type="match status" value="1"/>
</dbReference>
<dbReference type="PANTHER" id="PTHR21681:SF0">
    <property type="entry name" value="EUKARYOTIC TRANSLATION INITIATION FACTOR 3 SUBUNIT J"/>
    <property type="match status" value="1"/>
</dbReference>
<evidence type="ECO:0000256" key="2">
    <source>
        <dbReference type="ARBA" id="ARBA00022540"/>
    </source>
</evidence>
<feature type="region of interest" description="Disordered" evidence="5">
    <location>
        <begin position="1"/>
        <end position="98"/>
    </location>
</feature>
<dbReference type="InParanoid" id="H2Y2U3"/>
<proteinExistence type="inferred from homology"/>
<dbReference type="Ensembl" id="ENSCINT00000035031.1">
    <property type="protein sequence ID" value="ENSCINP00000036228.1"/>
    <property type="gene ID" value="ENSCING00000020776.1"/>
</dbReference>
<reference evidence="6" key="3">
    <citation type="submission" date="2025-08" db="UniProtKB">
        <authorList>
            <consortium name="Ensembl"/>
        </authorList>
    </citation>
    <scope>IDENTIFICATION</scope>
</reference>
<keyword evidence="3 4" id="KW-0648">Protein biosynthesis</keyword>
<feature type="compositionally biased region" description="Basic and acidic residues" evidence="5">
    <location>
        <begin position="70"/>
        <end position="98"/>
    </location>
</feature>
<dbReference type="AlphaFoldDB" id="H2Y2U3"/>
<dbReference type="HOGENOM" id="CLU_085806_2_0_1"/>
<feature type="compositionally biased region" description="Acidic residues" evidence="5">
    <location>
        <begin position="29"/>
        <end position="50"/>
    </location>
</feature>
<dbReference type="InterPro" id="IPR023194">
    <property type="entry name" value="eIF3-like_dom_sf"/>
</dbReference>
<evidence type="ECO:0000313" key="6">
    <source>
        <dbReference type="Ensembl" id="ENSCINP00000036228.1"/>
    </source>
</evidence>
<dbReference type="InterPro" id="IPR013906">
    <property type="entry name" value="eIF3j"/>
</dbReference>
<name>H2Y2U3_CIOIN</name>
<dbReference type="Pfam" id="PF08597">
    <property type="entry name" value="eIF3_subunit"/>
    <property type="match status" value="1"/>
</dbReference>
<comment type="function">
    <text evidence="4">Component of the eukaryotic translation initiation factor 3 (eIF-3) complex, which is involved in protein synthesis of a specialized repertoire of mRNAs and, together with other initiation factors, stimulates binding of mRNA and methionyl-tRNAi to the 40S ribosome. The eIF-3 complex specifically targets and initiates translation of a subset of mRNAs involved in cell proliferation.</text>
</comment>
<comment type="similarity">
    <text evidence="4">Belongs to the eIF-3 subunit J family.</text>
</comment>
<evidence type="ECO:0000256" key="5">
    <source>
        <dbReference type="SAM" id="MobiDB-lite"/>
    </source>
</evidence>
<dbReference type="GeneTree" id="ENSGT00390000018400"/>
<dbReference type="GO" id="GO:0033290">
    <property type="term" value="C:eukaryotic 48S preinitiation complex"/>
    <property type="evidence" value="ECO:0007669"/>
    <property type="project" value="UniProtKB-UniRule"/>
</dbReference>
<dbReference type="GO" id="GO:0001732">
    <property type="term" value="P:formation of cytoplasmic translation initiation complex"/>
    <property type="evidence" value="ECO:0007669"/>
    <property type="project" value="UniProtKB-UniRule"/>
</dbReference>
<dbReference type="EMBL" id="EAAA01001303">
    <property type="status" value="NOT_ANNOTATED_CDS"/>
    <property type="molecule type" value="Genomic_DNA"/>
</dbReference>
<organism evidence="6 7">
    <name type="scientific">Ciona intestinalis</name>
    <name type="common">Transparent sea squirt</name>
    <name type="synonym">Ascidia intestinalis</name>
    <dbReference type="NCBI Taxonomy" id="7719"/>
    <lineage>
        <taxon>Eukaryota</taxon>
        <taxon>Metazoa</taxon>
        <taxon>Chordata</taxon>
        <taxon>Tunicata</taxon>
        <taxon>Ascidiacea</taxon>
        <taxon>Phlebobranchia</taxon>
        <taxon>Cionidae</taxon>
        <taxon>Ciona</taxon>
    </lineage>
</organism>
<dbReference type="GO" id="GO:0016282">
    <property type="term" value="C:eukaryotic 43S preinitiation complex"/>
    <property type="evidence" value="ECO:0007669"/>
    <property type="project" value="UniProtKB-UniRule"/>
</dbReference>
<reference evidence="7" key="1">
    <citation type="journal article" date="2002" name="Science">
        <title>The draft genome of Ciona intestinalis: insights into chordate and vertebrate origins.</title>
        <authorList>
            <person name="Dehal P."/>
            <person name="Satou Y."/>
            <person name="Campbell R.K."/>
            <person name="Chapman J."/>
            <person name="Degnan B."/>
            <person name="De Tomaso A."/>
            <person name="Davidson B."/>
            <person name="Di Gregorio A."/>
            <person name="Gelpke M."/>
            <person name="Goodstein D.M."/>
            <person name="Harafuji N."/>
            <person name="Hastings K.E."/>
            <person name="Ho I."/>
            <person name="Hotta K."/>
            <person name="Huang W."/>
            <person name="Kawashima T."/>
            <person name="Lemaire P."/>
            <person name="Martinez D."/>
            <person name="Meinertzhagen I.A."/>
            <person name="Necula S."/>
            <person name="Nonaka M."/>
            <person name="Putnam N."/>
            <person name="Rash S."/>
            <person name="Saiga H."/>
            <person name="Satake M."/>
            <person name="Terry A."/>
            <person name="Yamada L."/>
            <person name="Wang H.G."/>
            <person name="Awazu S."/>
            <person name="Azumi K."/>
            <person name="Boore J."/>
            <person name="Branno M."/>
            <person name="Chin-Bow S."/>
            <person name="DeSantis R."/>
            <person name="Doyle S."/>
            <person name="Francino P."/>
            <person name="Keys D.N."/>
            <person name="Haga S."/>
            <person name="Hayashi H."/>
            <person name="Hino K."/>
            <person name="Imai K.S."/>
            <person name="Inaba K."/>
            <person name="Kano S."/>
            <person name="Kobayashi K."/>
            <person name="Kobayashi M."/>
            <person name="Lee B.I."/>
            <person name="Makabe K.W."/>
            <person name="Manohar C."/>
            <person name="Matassi G."/>
            <person name="Medina M."/>
            <person name="Mochizuki Y."/>
            <person name="Mount S."/>
            <person name="Morishita T."/>
            <person name="Miura S."/>
            <person name="Nakayama A."/>
            <person name="Nishizaka S."/>
            <person name="Nomoto H."/>
            <person name="Ohta F."/>
            <person name="Oishi K."/>
            <person name="Rigoutsos I."/>
            <person name="Sano M."/>
            <person name="Sasaki A."/>
            <person name="Sasakura Y."/>
            <person name="Shoguchi E."/>
            <person name="Shin-i T."/>
            <person name="Spagnuolo A."/>
            <person name="Stainier D."/>
            <person name="Suzuki M.M."/>
            <person name="Tassy O."/>
            <person name="Takatori N."/>
            <person name="Tokuoka M."/>
            <person name="Yagi K."/>
            <person name="Yoshizaki F."/>
            <person name="Wada S."/>
            <person name="Zhang C."/>
            <person name="Hyatt P.D."/>
            <person name="Larimer F."/>
            <person name="Detter C."/>
            <person name="Doggett N."/>
            <person name="Glavina T."/>
            <person name="Hawkins T."/>
            <person name="Richardson P."/>
            <person name="Lucas S."/>
            <person name="Kohara Y."/>
            <person name="Levine M."/>
            <person name="Satoh N."/>
            <person name="Rokhsar D.S."/>
        </authorList>
    </citation>
    <scope>NUCLEOTIDE SEQUENCE [LARGE SCALE GENOMIC DNA]</scope>
</reference>
<comment type="subunit">
    <text evidence="4">Component of the eukaryotic translation initiation factor 3 (eIF-3) complex.</text>
</comment>
<dbReference type="HAMAP" id="MF_03009">
    <property type="entry name" value="eIF3j"/>
    <property type="match status" value="1"/>
</dbReference>
<keyword evidence="2 4" id="KW-0396">Initiation factor</keyword>
<feature type="compositionally biased region" description="Basic and acidic residues" evidence="5">
    <location>
        <begin position="51"/>
        <end position="61"/>
    </location>
</feature>
<dbReference type="Proteomes" id="UP000008144">
    <property type="component" value="Chromosome 14"/>
</dbReference>
<protein>
    <recommendedName>
        <fullName evidence="4">Eukaryotic translation initiation factor 3 subunit J</fullName>
        <shortName evidence="4">eIF3j</shortName>
    </recommendedName>
</protein>
<comment type="subcellular location">
    <subcellularLocation>
        <location evidence="4">Cytoplasm</location>
    </subcellularLocation>
</comment>